<proteinExistence type="predicted"/>
<keyword evidence="7" id="KW-0732">Signal</keyword>
<feature type="compositionally biased region" description="Polar residues" evidence="6">
    <location>
        <begin position="258"/>
        <end position="268"/>
    </location>
</feature>
<dbReference type="PROSITE" id="PS51257">
    <property type="entry name" value="PROKAR_LIPOPROTEIN"/>
    <property type="match status" value="1"/>
</dbReference>
<protein>
    <submittedName>
        <fullName evidence="9">OmpA family protein</fullName>
    </submittedName>
</protein>
<dbReference type="InterPro" id="IPR006690">
    <property type="entry name" value="OMPA-like_CS"/>
</dbReference>
<evidence type="ECO:0000259" key="8">
    <source>
        <dbReference type="PROSITE" id="PS51123"/>
    </source>
</evidence>
<accession>A0ABT5YAR2</accession>
<dbReference type="Gene3D" id="3.30.1330.60">
    <property type="entry name" value="OmpA-like domain"/>
    <property type="match status" value="1"/>
</dbReference>
<organism evidence="9 10">
    <name type="scientific">Marinobacter iranensis</name>
    <dbReference type="NCBI Taxonomy" id="2962607"/>
    <lineage>
        <taxon>Bacteria</taxon>
        <taxon>Pseudomonadati</taxon>
        <taxon>Pseudomonadota</taxon>
        <taxon>Gammaproteobacteria</taxon>
        <taxon>Pseudomonadales</taxon>
        <taxon>Marinobacteraceae</taxon>
        <taxon>Marinobacter</taxon>
    </lineage>
</organism>
<evidence type="ECO:0000256" key="2">
    <source>
        <dbReference type="ARBA" id="ARBA00023136"/>
    </source>
</evidence>
<dbReference type="PROSITE" id="PS51123">
    <property type="entry name" value="OMPA_2"/>
    <property type="match status" value="1"/>
</dbReference>
<dbReference type="Proteomes" id="UP001143391">
    <property type="component" value="Unassembled WGS sequence"/>
</dbReference>
<keyword evidence="2 4" id="KW-0472">Membrane</keyword>
<evidence type="ECO:0000256" key="3">
    <source>
        <dbReference type="ARBA" id="ARBA00023237"/>
    </source>
</evidence>
<keyword evidence="5" id="KW-0175">Coiled coil</keyword>
<dbReference type="PANTHER" id="PTHR30329">
    <property type="entry name" value="STATOR ELEMENT OF FLAGELLAR MOTOR COMPLEX"/>
    <property type="match status" value="1"/>
</dbReference>
<evidence type="ECO:0000313" key="10">
    <source>
        <dbReference type="Proteomes" id="UP001143391"/>
    </source>
</evidence>
<reference evidence="9" key="1">
    <citation type="submission" date="2022-07" db="EMBL/GenBank/DDBJ databases">
        <title>Marinobacter iranensis a new bacterium isolate from a hipersaline lake in Iran.</title>
        <authorList>
            <person name="Mohammad A.M.A."/>
            <person name="Cristina S.-P."/>
            <person name="Antonio V."/>
        </authorList>
    </citation>
    <scope>NUCLEOTIDE SEQUENCE</scope>
    <source>
        <strain evidence="9">71-i</strain>
    </source>
</reference>
<feature type="signal peptide" evidence="7">
    <location>
        <begin position="1"/>
        <end position="23"/>
    </location>
</feature>
<dbReference type="PROSITE" id="PS01068">
    <property type="entry name" value="OMPA_1"/>
    <property type="match status" value="1"/>
</dbReference>
<sequence>MKTHSVIGGLVLGSVLLTGCASAPQSPEGADLVRGKLNSLQADPVLANKAPAALKEAEMAVSLAEQPLSDSDDNLALGAHRVYVADRQVEIAMAKAVTRDAEDRRAQLAEERATSRLDARTLEADRARADADRIEGERAEALALSDAEAAELQQQIDDLKAEATERGLVLTLGDLLFEFDSAELRAGNTSNLNRLVNFLKQYPERNAAIEGHTDNIGNMEYNRELSQRRAESVRLYLVQQGIASNRLTATGLGHGQPLASNDSEAGRQSNRRVEIIIDNPPRVISSSEAIKSSQ</sequence>
<feature type="region of interest" description="Disordered" evidence="6">
    <location>
        <begin position="251"/>
        <end position="272"/>
    </location>
</feature>
<dbReference type="Pfam" id="PF14346">
    <property type="entry name" value="DUF4398"/>
    <property type="match status" value="1"/>
</dbReference>
<dbReference type="SUPFAM" id="SSF103088">
    <property type="entry name" value="OmpA-like"/>
    <property type="match status" value="1"/>
</dbReference>
<dbReference type="PANTHER" id="PTHR30329:SF21">
    <property type="entry name" value="LIPOPROTEIN YIAD-RELATED"/>
    <property type="match status" value="1"/>
</dbReference>
<dbReference type="EMBL" id="JANCMW010000006">
    <property type="protein sequence ID" value="MDF0750767.1"/>
    <property type="molecule type" value="Genomic_DNA"/>
</dbReference>
<dbReference type="RefSeq" id="WP_275706395.1">
    <property type="nucleotide sequence ID" value="NZ_JANCMW010000006.1"/>
</dbReference>
<dbReference type="InterPro" id="IPR006664">
    <property type="entry name" value="OMP_bac"/>
</dbReference>
<evidence type="ECO:0000313" key="9">
    <source>
        <dbReference type="EMBL" id="MDF0750767.1"/>
    </source>
</evidence>
<keyword evidence="10" id="KW-1185">Reference proteome</keyword>
<dbReference type="PRINTS" id="PR01021">
    <property type="entry name" value="OMPADOMAIN"/>
</dbReference>
<feature type="coiled-coil region" evidence="5">
    <location>
        <begin position="91"/>
        <end position="162"/>
    </location>
</feature>
<dbReference type="Pfam" id="PF00691">
    <property type="entry name" value="OmpA"/>
    <property type="match status" value="1"/>
</dbReference>
<dbReference type="InterPro" id="IPR006665">
    <property type="entry name" value="OmpA-like"/>
</dbReference>
<keyword evidence="3" id="KW-0998">Cell outer membrane</keyword>
<evidence type="ECO:0000256" key="1">
    <source>
        <dbReference type="ARBA" id="ARBA00004442"/>
    </source>
</evidence>
<dbReference type="InterPro" id="IPR025511">
    <property type="entry name" value="DUF4398"/>
</dbReference>
<dbReference type="CDD" id="cd07185">
    <property type="entry name" value="OmpA_C-like"/>
    <property type="match status" value="1"/>
</dbReference>
<feature type="chain" id="PRO_5045958189" evidence="7">
    <location>
        <begin position="24"/>
        <end position="294"/>
    </location>
</feature>
<gene>
    <name evidence="9" type="ORF">NLU14_11050</name>
</gene>
<dbReference type="InterPro" id="IPR050330">
    <property type="entry name" value="Bact_OuterMem_StrucFunc"/>
</dbReference>
<evidence type="ECO:0000256" key="7">
    <source>
        <dbReference type="SAM" id="SignalP"/>
    </source>
</evidence>
<comment type="caution">
    <text evidence="9">The sequence shown here is derived from an EMBL/GenBank/DDBJ whole genome shotgun (WGS) entry which is preliminary data.</text>
</comment>
<evidence type="ECO:0000256" key="4">
    <source>
        <dbReference type="PROSITE-ProRule" id="PRU00473"/>
    </source>
</evidence>
<evidence type="ECO:0000256" key="6">
    <source>
        <dbReference type="SAM" id="MobiDB-lite"/>
    </source>
</evidence>
<comment type="subcellular location">
    <subcellularLocation>
        <location evidence="1">Cell outer membrane</location>
    </subcellularLocation>
</comment>
<feature type="domain" description="OmpA-like" evidence="8">
    <location>
        <begin position="164"/>
        <end position="281"/>
    </location>
</feature>
<name>A0ABT5YAR2_9GAMM</name>
<evidence type="ECO:0000256" key="5">
    <source>
        <dbReference type="SAM" id="Coils"/>
    </source>
</evidence>
<dbReference type="InterPro" id="IPR036737">
    <property type="entry name" value="OmpA-like_sf"/>
</dbReference>